<dbReference type="Proteomes" id="UP001327225">
    <property type="component" value="Chromosome"/>
</dbReference>
<feature type="transmembrane region" description="Helical" evidence="1">
    <location>
        <begin position="105"/>
        <end position="123"/>
    </location>
</feature>
<feature type="transmembrane region" description="Helical" evidence="1">
    <location>
        <begin position="457"/>
        <end position="482"/>
    </location>
</feature>
<gene>
    <name evidence="2" type="ORF">SHK19_20600</name>
</gene>
<feature type="transmembrane region" description="Helical" evidence="1">
    <location>
        <begin position="400"/>
        <end position="419"/>
    </location>
</feature>
<organism evidence="2 3">
    <name type="scientific">Nocardioides bizhenqiangii</name>
    <dbReference type="NCBI Taxonomy" id="3095076"/>
    <lineage>
        <taxon>Bacteria</taxon>
        <taxon>Bacillati</taxon>
        <taxon>Actinomycetota</taxon>
        <taxon>Actinomycetes</taxon>
        <taxon>Propionibacteriales</taxon>
        <taxon>Nocardioidaceae</taxon>
        <taxon>Nocardioides</taxon>
    </lineage>
</organism>
<proteinExistence type="predicted"/>
<evidence type="ECO:0000313" key="2">
    <source>
        <dbReference type="EMBL" id="WQQ26347.1"/>
    </source>
</evidence>
<dbReference type="EMBL" id="CP141059">
    <property type="protein sequence ID" value="WQQ26347.1"/>
    <property type="molecule type" value="Genomic_DNA"/>
</dbReference>
<keyword evidence="1" id="KW-1133">Transmembrane helix</keyword>
<evidence type="ECO:0000313" key="3">
    <source>
        <dbReference type="Proteomes" id="UP001327225"/>
    </source>
</evidence>
<feature type="transmembrane region" description="Helical" evidence="1">
    <location>
        <begin position="369"/>
        <end position="388"/>
    </location>
</feature>
<feature type="transmembrane region" description="Helical" evidence="1">
    <location>
        <begin position="74"/>
        <end position="93"/>
    </location>
</feature>
<sequence>MTATRARGLRADPLLWACVVAALAAKVVLFARVADLPLRGDEVAYRDAGCALANLVRDLAGLRSPDGAELSTNVVGSGWFMPGMGLVLAPLYLVAPQADDTTARVFLGVVSSVVFVLAVTAVRRSLGRWFAIALCVFPALVPVWVLLSLTAYGDLLAGLVLVILLARLVDVLGAARDGDPPTVRDGLLLGFLGIAVVYLRSSAVLAVAGMAVTAVVVLMLSLRGRVERPVLPVVAAGSVFVGLLLPWSVSASAVLDARVITTTSVPTAMANTFGDRGEVCYGPCDPGSTVWFAPVRYAREVARATGEGEVDVLNEMSSHSRREVTPSSYARDVIDNIDRYRAVDGFGSLLKPPDEPHDRGFWQWVARDLSLRIFGPVSWLVLAALLVVSRRRYRDQVVAVLLKVGLLALLTQPFVHLAGSRYWTPAGALGGLAVVVLLRTAWHAVRRRPPDPGDEPSAFLTALQWLLSVATVSVAATVAVLAGSA</sequence>
<keyword evidence="1" id="KW-0812">Transmembrane</keyword>
<reference evidence="3" key="1">
    <citation type="submission" date="2023-12" db="EMBL/GenBank/DDBJ databases">
        <title>Novel species in genus Nocardioides.</title>
        <authorList>
            <person name="Zhou H."/>
        </authorList>
    </citation>
    <scope>NUCLEOTIDE SEQUENCE [LARGE SCALE GENOMIC DNA]</scope>
    <source>
        <strain evidence="3">HM61</strain>
    </source>
</reference>
<evidence type="ECO:0000256" key="1">
    <source>
        <dbReference type="SAM" id="Phobius"/>
    </source>
</evidence>
<name>A0ABZ0ZQ14_9ACTN</name>
<evidence type="ECO:0008006" key="4">
    <source>
        <dbReference type="Google" id="ProtNLM"/>
    </source>
</evidence>
<feature type="transmembrane region" description="Helical" evidence="1">
    <location>
        <begin position="129"/>
        <end position="149"/>
    </location>
</feature>
<feature type="transmembrane region" description="Helical" evidence="1">
    <location>
        <begin position="230"/>
        <end position="249"/>
    </location>
</feature>
<feature type="transmembrane region" description="Helical" evidence="1">
    <location>
        <begin position="156"/>
        <end position="175"/>
    </location>
</feature>
<keyword evidence="3" id="KW-1185">Reference proteome</keyword>
<protein>
    <recommendedName>
        <fullName evidence="4">Glycosyltransferase RgtA/B/C/D-like domain-containing protein</fullName>
    </recommendedName>
</protein>
<feature type="transmembrane region" description="Helical" evidence="1">
    <location>
        <begin position="425"/>
        <end position="445"/>
    </location>
</feature>
<accession>A0ABZ0ZQ14</accession>
<dbReference type="RefSeq" id="WP_322937330.1">
    <property type="nucleotide sequence ID" value="NZ_CP141059.1"/>
</dbReference>
<keyword evidence="1" id="KW-0472">Membrane</keyword>
<feature type="transmembrane region" description="Helical" evidence="1">
    <location>
        <begin position="187"/>
        <end position="218"/>
    </location>
</feature>